<dbReference type="GeneID" id="43165879"/>
<feature type="chain" id="PRO_5046488466" description="Lipoprotein" evidence="1">
    <location>
        <begin position="22"/>
        <end position="121"/>
    </location>
</feature>
<evidence type="ECO:0000256" key="1">
    <source>
        <dbReference type="SAM" id="SignalP"/>
    </source>
</evidence>
<evidence type="ECO:0000313" key="2">
    <source>
        <dbReference type="EMBL" id="WQH07323.1"/>
    </source>
</evidence>
<dbReference type="PROSITE" id="PS51257">
    <property type="entry name" value="PROKAR_LIPOPROTEIN"/>
    <property type="match status" value="1"/>
</dbReference>
<gene>
    <name evidence="2" type="ORF">SR858_13590</name>
</gene>
<dbReference type="EMBL" id="CP140152">
    <property type="protein sequence ID" value="WQH07323.1"/>
    <property type="molecule type" value="Genomic_DNA"/>
</dbReference>
<sequence length="121" mass="13293">MLPTLRWILPLLACSALGGCALTRVSDATLAEEVEKLHAVGLTMDAARKVATEQGFECSRYIDRDVSVSTNDGVRKTDVLECSKKSLELVCPQRRYVVFNIDPATGLVRAVGKRFTQNSCF</sequence>
<dbReference type="Proteomes" id="UP001326110">
    <property type="component" value="Chromosome"/>
</dbReference>
<dbReference type="RefSeq" id="WP_040378147.1">
    <property type="nucleotide sequence ID" value="NZ_CP140152.1"/>
</dbReference>
<evidence type="ECO:0000313" key="3">
    <source>
        <dbReference type="Proteomes" id="UP001326110"/>
    </source>
</evidence>
<protein>
    <recommendedName>
        <fullName evidence="4">Lipoprotein</fullName>
    </recommendedName>
</protein>
<organism evidence="2 3">
    <name type="scientific">Duganella zoogloeoides</name>
    <dbReference type="NCBI Taxonomy" id="75659"/>
    <lineage>
        <taxon>Bacteria</taxon>
        <taxon>Pseudomonadati</taxon>
        <taxon>Pseudomonadota</taxon>
        <taxon>Betaproteobacteria</taxon>
        <taxon>Burkholderiales</taxon>
        <taxon>Oxalobacteraceae</taxon>
        <taxon>Telluria group</taxon>
        <taxon>Duganella</taxon>
    </lineage>
</organism>
<reference evidence="2 3" key="1">
    <citation type="submission" date="2023-11" db="EMBL/GenBank/DDBJ databases">
        <title>MicrobeMod: A computational toolkit for identifying prokaryotic methylation and restriction-modification with nanopore sequencing.</title>
        <authorList>
            <person name="Crits-Christoph A."/>
            <person name="Kang S.C."/>
            <person name="Lee H."/>
            <person name="Ostrov N."/>
        </authorList>
    </citation>
    <scope>NUCLEOTIDE SEQUENCE [LARGE SCALE GENOMIC DNA]</scope>
    <source>
        <strain evidence="2 3">ATCC 25935</strain>
    </source>
</reference>
<feature type="signal peptide" evidence="1">
    <location>
        <begin position="1"/>
        <end position="21"/>
    </location>
</feature>
<proteinExistence type="predicted"/>
<evidence type="ECO:0008006" key="4">
    <source>
        <dbReference type="Google" id="ProtNLM"/>
    </source>
</evidence>
<name>A0ABZ0Y6H5_9BURK</name>
<keyword evidence="1" id="KW-0732">Signal</keyword>
<accession>A0ABZ0Y6H5</accession>
<keyword evidence="3" id="KW-1185">Reference proteome</keyword>